<dbReference type="Gene3D" id="3.30.70.1620">
    <property type="match status" value="1"/>
</dbReference>
<evidence type="ECO:0000256" key="16">
    <source>
        <dbReference type="ARBA" id="ARBA00023328"/>
    </source>
</evidence>
<organism evidence="21">
    <name type="scientific">Dermatophagoides farinae</name>
    <name type="common">American house dust mite</name>
    <dbReference type="NCBI Taxonomy" id="6954"/>
    <lineage>
        <taxon>Eukaryota</taxon>
        <taxon>Metazoa</taxon>
        <taxon>Ecdysozoa</taxon>
        <taxon>Arthropoda</taxon>
        <taxon>Chelicerata</taxon>
        <taxon>Arachnida</taxon>
        <taxon>Acari</taxon>
        <taxon>Acariformes</taxon>
        <taxon>Sarcoptiformes</taxon>
        <taxon>Astigmata</taxon>
        <taxon>Psoroptidia</taxon>
        <taxon>Analgoidea</taxon>
        <taxon>Pyroglyphidae</taxon>
        <taxon>Dermatophagoidinae</taxon>
        <taxon>Dermatophagoides</taxon>
    </lineage>
</organism>
<dbReference type="OrthoDB" id="431497at2759"/>
<evidence type="ECO:0000256" key="1">
    <source>
        <dbReference type="ARBA" id="ARBA00004123"/>
    </source>
</evidence>
<comment type="caution">
    <text evidence="21">The sequence shown here is derived from an EMBL/GenBank/DDBJ whole genome shotgun (WGS) entry which is preliminary data.</text>
</comment>
<dbReference type="GO" id="GO:0031981">
    <property type="term" value="C:nuclear lumen"/>
    <property type="evidence" value="ECO:0007669"/>
    <property type="project" value="UniProtKB-ARBA"/>
</dbReference>
<evidence type="ECO:0000256" key="5">
    <source>
        <dbReference type="ARBA" id="ARBA00022618"/>
    </source>
</evidence>
<keyword evidence="4" id="KW-0158">Chromosome</keyword>
<protein>
    <recommendedName>
        <fullName evidence="18">Structural maintenance of chromosomes protein</fullName>
    </recommendedName>
</protein>
<feature type="coiled-coil region" evidence="19">
    <location>
        <begin position="962"/>
        <end position="989"/>
    </location>
</feature>
<evidence type="ECO:0000256" key="19">
    <source>
        <dbReference type="SAM" id="Coils"/>
    </source>
</evidence>
<comment type="similarity">
    <text evidence="3">Belongs to the SMC family. SMC3 subfamily.</text>
</comment>
<dbReference type="InterPro" id="IPR036277">
    <property type="entry name" value="SMC_hinge_sf"/>
</dbReference>
<keyword evidence="8" id="KW-0498">Mitosis</keyword>
<dbReference type="FunFam" id="3.40.50.300:FF:000370">
    <property type="entry name" value="Structural maintenance of chromosomes 3"/>
    <property type="match status" value="1"/>
</dbReference>
<comment type="subcellular location">
    <subcellularLocation>
        <location evidence="2">Chromosome</location>
        <location evidence="2">Centromere</location>
    </subcellularLocation>
    <subcellularLocation>
        <location evidence="1 18">Nucleus</location>
    </subcellularLocation>
</comment>
<evidence type="ECO:0000256" key="13">
    <source>
        <dbReference type="ARBA" id="ARBA00023242"/>
    </source>
</evidence>
<dbReference type="GO" id="GO:0051321">
    <property type="term" value="P:meiotic cell cycle"/>
    <property type="evidence" value="ECO:0007669"/>
    <property type="project" value="UniProtKB-KW"/>
</dbReference>
<evidence type="ECO:0000256" key="11">
    <source>
        <dbReference type="ARBA" id="ARBA00023054"/>
    </source>
</evidence>
<evidence type="ECO:0000256" key="18">
    <source>
        <dbReference type="PIRNR" id="PIRNR005719"/>
    </source>
</evidence>
<feature type="coiled-coil region" evidence="19">
    <location>
        <begin position="172"/>
        <end position="350"/>
    </location>
</feature>
<dbReference type="InterPro" id="IPR041741">
    <property type="entry name" value="SMC3_ABC_euk"/>
</dbReference>
<dbReference type="GO" id="GO:0000775">
    <property type="term" value="C:chromosome, centromeric region"/>
    <property type="evidence" value="ECO:0007669"/>
    <property type="project" value="UniProtKB-SubCell"/>
</dbReference>
<dbReference type="GO" id="GO:0016887">
    <property type="term" value="F:ATP hydrolysis activity"/>
    <property type="evidence" value="ECO:0007669"/>
    <property type="project" value="InterPro"/>
</dbReference>
<evidence type="ECO:0000256" key="15">
    <source>
        <dbReference type="ARBA" id="ARBA00023306"/>
    </source>
</evidence>
<dbReference type="CDD" id="cd03272">
    <property type="entry name" value="ABC_SMC3_euk"/>
    <property type="match status" value="1"/>
</dbReference>
<dbReference type="InterPro" id="IPR024704">
    <property type="entry name" value="SMC"/>
</dbReference>
<dbReference type="PIRSF" id="PIRSF005719">
    <property type="entry name" value="SMC"/>
    <property type="match status" value="1"/>
</dbReference>
<gene>
    <name evidence="21" type="ORF">HUG17_2139</name>
</gene>
<evidence type="ECO:0000256" key="14">
    <source>
        <dbReference type="ARBA" id="ARBA00023254"/>
    </source>
</evidence>
<evidence type="ECO:0000259" key="20">
    <source>
        <dbReference type="SMART" id="SM00968"/>
    </source>
</evidence>
<evidence type="ECO:0000313" key="21">
    <source>
        <dbReference type="EMBL" id="KAH7646601.1"/>
    </source>
</evidence>
<feature type="coiled-coil region" evidence="19">
    <location>
        <begin position="790"/>
        <end position="907"/>
    </location>
</feature>
<comment type="function">
    <text evidence="17">Central component of cohesin, a complex required for chromosome cohesion during the cell cycle. The cohesin complex may form a large proteinaceous ring within which sister chromatids can be trapped. At anaphase, the complex is cleaved and dissociates from chromatin, allowing sister chromatids to segregate. Cohesion is coupled to DNA replication and is involved in DNA repair. The cohesin complex also plays an important role in spindle pole assembly during mitosis and in chromosomes movement.</text>
</comment>
<evidence type="ECO:0000256" key="12">
    <source>
        <dbReference type="ARBA" id="ARBA00023204"/>
    </source>
</evidence>
<dbReference type="Pfam" id="PF02463">
    <property type="entry name" value="SMC_N"/>
    <property type="match status" value="1"/>
</dbReference>
<keyword evidence="10" id="KW-0007">Acetylation</keyword>
<dbReference type="Gene3D" id="3.40.50.300">
    <property type="entry name" value="P-loop containing nucleotide triphosphate hydrolases"/>
    <property type="match status" value="2"/>
</dbReference>
<name>A0A9D4P8C7_DERFA</name>
<keyword evidence="11 19" id="KW-0175">Coiled coil</keyword>
<keyword evidence="9" id="KW-0067">ATP-binding</keyword>
<keyword evidence="7" id="KW-0227">DNA damage</keyword>
<keyword evidence="13 18" id="KW-0539">Nucleus</keyword>
<reference evidence="21" key="2">
    <citation type="journal article" date="2021" name="World Allergy Organ. J.">
        <title>Chromosome-level assembly of Dermatophagoides farinae genome and transcriptome reveals two novel allergens Der f 37 and Der f 39.</title>
        <authorList>
            <person name="Chen J."/>
            <person name="Cai Z."/>
            <person name="Fan D."/>
            <person name="Hu J."/>
            <person name="Hou Y."/>
            <person name="He Y."/>
            <person name="Zhang Z."/>
            <person name="Zhao Z."/>
            <person name="Gao P."/>
            <person name="Hu W."/>
            <person name="Sun J."/>
            <person name="Li J."/>
            <person name="Ji K."/>
        </authorList>
    </citation>
    <scope>NUCLEOTIDE SEQUENCE</scope>
    <source>
        <strain evidence="21">JKM2019</strain>
    </source>
</reference>
<keyword evidence="14" id="KW-0469">Meiosis</keyword>
<evidence type="ECO:0000256" key="4">
    <source>
        <dbReference type="ARBA" id="ARBA00022454"/>
    </source>
</evidence>
<dbReference type="GO" id="GO:0005524">
    <property type="term" value="F:ATP binding"/>
    <property type="evidence" value="ECO:0007669"/>
    <property type="project" value="UniProtKB-KW"/>
</dbReference>
<evidence type="ECO:0000256" key="6">
    <source>
        <dbReference type="ARBA" id="ARBA00022741"/>
    </source>
</evidence>
<evidence type="ECO:0000256" key="10">
    <source>
        <dbReference type="ARBA" id="ARBA00022990"/>
    </source>
</evidence>
<dbReference type="AlphaFoldDB" id="A0A9D4P8C7"/>
<dbReference type="Pfam" id="PF06470">
    <property type="entry name" value="SMC_hinge"/>
    <property type="match status" value="1"/>
</dbReference>
<dbReference type="Proteomes" id="UP000828236">
    <property type="component" value="Unassembled WGS sequence"/>
</dbReference>
<keyword evidence="12" id="KW-0234">DNA repair</keyword>
<dbReference type="SUPFAM" id="SSF52540">
    <property type="entry name" value="P-loop containing nucleoside triphosphate hydrolases"/>
    <property type="match status" value="2"/>
</dbReference>
<dbReference type="FunFam" id="3.40.50.300:FF:000424">
    <property type="entry name" value="Structural maintenance of chromosomes 3"/>
    <property type="match status" value="1"/>
</dbReference>
<dbReference type="SUPFAM" id="SSF75553">
    <property type="entry name" value="Smc hinge domain"/>
    <property type="match status" value="1"/>
</dbReference>
<dbReference type="PANTHER" id="PTHR43977">
    <property type="entry name" value="STRUCTURAL MAINTENANCE OF CHROMOSOMES PROTEIN 3"/>
    <property type="match status" value="1"/>
</dbReference>
<accession>A0A9D4P8C7</accession>
<dbReference type="InterPro" id="IPR010935">
    <property type="entry name" value="SMC_hinge"/>
</dbReference>
<dbReference type="SMART" id="SM00968">
    <property type="entry name" value="SMC_hinge"/>
    <property type="match status" value="1"/>
</dbReference>
<dbReference type="GO" id="GO:0006281">
    <property type="term" value="P:DNA repair"/>
    <property type="evidence" value="ECO:0007669"/>
    <property type="project" value="UniProtKB-KW"/>
</dbReference>
<feature type="domain" description="SMC hinge" evidence="20">
    <location>
        <begin position="531"/>
        <end position="644"/>
    </location>
</feature>
<evidence type="ECO:0000256" key="8">
    <source>
        <dbReference type="ARBA" id="ARBA00022776"/>
    </source>
</evidence>
<proteinExistence type="inferred from homology"/>
<dbReference type="Gene3D" id="1.20.1060.20">
    <property type="match status" value="1"/>
</dbReference>
<dbReference type="EMBL" id="SDOV01000001">
    <property type="protein sequence ID" value="KAH7646601.1"/>
    <property type="molecule type" value="Genomic_DNA"/>
</dbReference>
<reference evidence="21" key="1">
    <citation type="submission" date="2020-06" db="EMBL/GenBank/DDBJ databases">
        <authorList>
            <person name="Ji K."/>
            <person name="Li J."/>
        </authorList>
    </citation>
    <scope>NUCLEOTIDE SEQUENCE</scope>
    <source>
        <strain evidence="21">JKM2019</strain>
        <tissue evidence="21">Whole body</tissue>
    </source>
</reference>
<evidence type="ECO:0000256" key="3">
    <source>
        <dbReference type="ARBA" id="ARBA00005917"/>
    </source>
</evidence>
<dbReference type="InterPro" id="IPR027417">
    <property type="entry name" value="P-loop_NTPase"/>
</dbReference>
<dbReference type="FunFam" id="3.30.70.1620:FF:000002">
    <property type="entry name" value="Structural maintenance of chromosomes 3"/>
    <property type="match status" value="1"/>
</dbReference>
<evidence type="ECO:0000256" key="2">
    <source>
        <dbReference type="ARBA" id="ARBA00004584"/>
    </source>
</evidence>
<keyword evidence="15" id="KW-0131">Cell cycle</keyword>
<keyword evidence="6" id="KW-0547">Nucleotide-binding</keyword>
<feature type="coiled-coil region" evidence="19">
    <location>
        <begin position="690"/>
        <end position="752"/>
    </location>
</feature>
<dbReference type="InterPro" id="IPR003395">
    <property type="entry name" value="RecF/RecN/SMC_N"/>
</dbReference>
<feature type="coiled-coil region" evidence="19">
    <location>
        <begin position="399"/>
        <end position="478"/>
    </location>
</feature>
<dbReference type="GO" id="GO:0051276">
    <property type="term" value="P:chromosome organization"/>
    <property type="evidence" value="ECO:0007669"/>
    <property type="project" value="InterPro"/>
</dbReference>
<keyword evidence="16" id="KW-0137">Centromere</keyword>
<keyword evidence="5" id="KW-0132">Cell division</keyword>
<sequence>MFIKQVVISGFRSYREQTVVEPFSPGHNVIVGRNGSGKSNFFYAIQFVLSDEFSHLRPDQRQQLLHEGPGQRTMIAYVEIIFDNSDNRLPIDESTVTLRRQIGLKKDQYYLNKKIVTRADVMNVLESAGFSRSNPYYIVKQGKINQMATAPDPQRLKILREVAGTRIYDERKEESRVALREAENKLEKIIDLIKYIEEKLQTLEGEKEELKEYQKWDKMRRALEYTIYNNELEDSRKRQKELETRRETSSMVTEKLREQLQSSTEKIKDLSRDLREVKTKLQTYKDEKEALQHEHTTFVKEKTRLELHIKDLKDEVEGDTSSKKRAEAELTNLKERIAEKQNELDQIKPEYEEMKLLEEECTRELSLKEQKRSELYAKQGRGSQFTSKNERDKWIQNELKKLQRNLQDKRVQIERLREDLKRDAKRKEELESKIDELTKELENNRSSIDNQNKSYYDMKKKKDTLQNERNEMWRQENALQQNYNMLIEEKSKKDQLLRSMVGKTVLNGRDSVQKVLEVFRERGGSYEPIVKGYYGMLIENFECGKEFYTAIEMTAGNKLFHHIVENDKIGTRILQEMNKMKLAGEVTFMPINRLFTKEIDYPQTPDAIPMISRLTFDKKHDTVMKFIFGKTLICRSLEVATSLARSSHLDCITLDGDQVSHKGSLTGGYFDTRRSRLELHKSHTALMKDISEQKEKLDMLHEKLNDVEQQINQLVSEMQRAETKNSKNKDTFDKMKTDIRLLKDELAAIEKSRQPKERSLVSHESNLSSMESLQESLKSELQQDLLTHLSVQDQQEVDRLNDEIRQLTVKNKEAFSRRMQLEAQKNKLENLLNNNLCRRRDELEAALQEISVEDRRQKLESERQELSVISNRIEAVNEQMRTLDDNIDAMARRQKELQMEIEKKKSEERDTIDRINEDSKDLDKITSKNSMLGKKIDECMRKIRELGTLPADAEMKYNNLSLKQLYKKLESCNKELQKYSHVNKKALDQYLDFSEKKERLMQRKGDLDASHKSIIDLMNALEQRKYEAIQFTFRQVSMFFSEVFKKLVPNGRASLDMKVDDTMQNQKNNNDNYATPSIDNFTGVGIRVSFTGSNAEMKDMQQLSGGQKSLVALAFIFAIQKCDPAPFYLFDEIDQALDPQHRRAVADMICELKKDAQFITTTFRPELLEKADKFYGVKFRNRVSHIEVVTKEEAQDFVEDDQQQV</sequence>
<dbReference type="GO" id="GO:0051301">
    <property type="term" value="P:cell division"/>
    <property type="evidence" value="ECO:0007669"/>
    <property type="project" value="UniProtKB-KW"/>
</dbReference>
<dbReference type="FunFam" id="1.20.1060.20:FF:000002">
    <property type="entry name" value="Structural maintenance of chromosomes 3"/>
    <property type="match status" value="1"/>
</dbReference>
<evidence type="ECO:0000256" key="9">
    <source>
        <dbReference type="ARBA" id="ARBA00022840"/>
    </source>
</evidence>
<evidence type="ECO:0000256" key="7">
    <source>
        <dbReference type="ARBA" id="ARBA00022763"/>
    </source>
</evidence>
<evidence type="ECO:0000256" key="17">
    <source>
        <dbReference type="ARBA" id="ARBA00034085"/>
    </source>
</evidence>